<keyword evidence="2 6" id="KW-0698">rRNA processing</keyword>
<proteinExistence type="inferred from homology"/>
<dbReference type="NCBIfam" id="TIGR00096">
    <property type="entry name" value="16S rRNA (cytidine(1402)-2'-O)-methyltransferase"/>
    <property type="match status" value="1"/>
</dbReference>
<dbReference type="InterPro" id="IPR014776">
    <property type="entry name" value="4pyrrole_Mease_sub2"/>
</dbReference>
<dbReference type="FunFam" id="3.40.1010.10:FF:000007">
    <property type="entry name" value="Ribosomal RNA small subunit methyltransferase I"/>
    <property type="match status" value="1"/>
</dbReference>
<dbReference type="GO" id="GO:0070677">
    <property type="term" value="F:rRNA (cytosine-2'-O-)-methyltransferase activity"/>
    <property type="evidence" value="ECO:0007669"/>
    <property type="project" value="UniProtKB-UniRule"/>
</dbReference>
<dbReference type="GO" id="GO:0005737">
    <property type="term" value="C:cytoplasm"/>
    <property type="evidence" value="ECO:0007669"/>
    <property type="project" value="UniProtKB-SubCell"/>
</dbReference>
<keyword evidence="4 6" id="KW-0808">Transferase</keyword>
<dbReference type="PANTHER" id="PTHR46111">
    <property type="entry name" value="RIBOSOMAL RNA SMALL SUBUNIT METHYLTRANSFERASE I"/>
    <property type="match status" value="1"/>
</dbReference>
<dbReference type="Gene3D" id="3.40.1010.10">
    <property type="entry name" value="Cobalt-precorrin-4 Transmethylase, Domain 1"/>
    <property type="match status" value="1"/>
</dbReference>
<keyword evidence="1 6" id="KW-0963">Cytoplasm</keyword>
<evidence type="ECO:0000256" key="1">
    <source>
        <dbReference type="ARBA" id="ARBA00022490"/>
    </source>
</evidence>
<evidence type="ECO:0000313" key="8">
    <source>
        <dbReference type="EMBL" id="OIP04027.1"/>
    </source>
</evidence>
<evidence type="ECO:0000313" key="9">
    <source>
        <dbReference type="Proteomes" id="UP000183605"/>
    </source>
</evidence>
<dbReference type="InterPro" id="IPR008189">
    <property type="entry name" value="rRNA_ssu_MeTfrase_I"/>
</dbReference>
<dbReference type="CDD" id="cd11648">
    <property type="entry name" value="RsmI"/>
    <property type="match status" value="1"/>
</dbReference>
<evidence type="ECO:0000256" key="4">
    <source>
        <dbReference type="ARBA" id="ARBA00022679"/>
    </source>
</evidence>
<dbReference type="PANTHER" id="PTHR46111:SF1">
    <property type="entry name" value="RIBOSOMAL RNA SMALL SUBUNIT METHYLTRANSFERASE I"/>
    <property type="match status" value="1"/>
</dbReference>
<name>A0A1J5AYV2_9BACT</name>
<evidence type="ECO:0000259" key="7">
    <source>
        <dbReference type="Pfam" id="PF00590"/>
    </source>
</evidence>
<protein>
    <recommendedName>
        <fullName evidence="6">Ribosomal RNA small subunit methyltransferase I</fullName>
        <ecNumber evidence="6">2.1.1.198</ecNumber>
    </recommendedName>
    <alternativeName>
        <fullName evidence="6">16S rRNA 2'-O-ribose C1402 methyltransferase</fullName>
    </alternativeName>
    <alternativeName>
        <fullName evidence="6">rRNA (cytidine-2'-O-)-methyltransferase RsmI</fullName>
    </alternativeName>
</protein>
<evidence type="ECO:0000256" key="6">
    <source>
        <dbReference type="HAMAP-Rule" id="MF_01877"/>
    </source>
</evidence>
<evidence type="ECO:0000256" key="2">
    <source>
        <dbReference type="ARBA" id="ARBA00022552"/>
    </source>
</evidence>
<dbReference type="SUPFAM" id="SSF53790">
    <property type="entry name" value="Tetrapyrrole methylase"/>
    <property type="match status" value="1"/>
</dbReference>
<accession>A0A1J5AYV2</accession>
<dbReference type="InterPro" id="IPR035996">
    <property type="entry name" value="4pyrrol_Methylase_sf"/>
</dbReference>
<feature type="domain" description="Tetrapyrrole methylase" evidence="7">
    <location>
        <begin position="4"/>
        <end position="201"/>
    </location>
</feature>
<reference evidence="8 9" key="1">
    <citation type="journal article" date="2016" name="Environ. Microbiol.">
        <title>Genomic resolution of a cold subsurface aquifer community provides metabolic insights for novel microbes adapted to high CO concentrations.</title>
        <authorList>
            <person name="Probst A.J."/>
            <person name="Castelle C.J."/>
            <person name="Singh A."/>
            <person name="Brown C.T."/>
            <person name="Anantharaman K."/>
            <person name="Sharon I."/>
            <person name="Hug L.A."/>
            <person name="Burstein D."/>
            <person name="Emerson J.B."/>
            <person name="Thomas B.C."/>
            <person name="Banfield J.F."/>
        </authorList>
    </citation>
    <scope>NUCLEOTIDE SEQUENCE [LARGE SCALE GENOMIC DNA]</scope>
    <source>
        <strain evidence="8">CG2_30_44_31</strain>
    </source>
</reference>
<dbReference type="EC" id="2.1.1.198" evidence="6"/>
<keyword evidence="3 6" id="KW-0489">Methyltransferase</keyword>
<dbReference type="Pfam" id="PF00590">
    <property type="entry name" value="TP_methylase"/>
    <property type="match status" value="1"/>
</dbReference>
<evidence type="ECO:0000256" key="3">
    <source>
        <dbReference type="ARBA" id="ARBA00022603"/>
    </source>
</evidence>
<dbReference type="AlphaFoldDB" id="A0A1J5AYV2"/>
<dbReference type="InterPro" id="IPR014777">
    <property type="entry name" value="4pyrrole_Mease_sub1"/>
</dbReference>
<keyword evidence="5 6" id="KW-0949">S-adenosyl-L-methionine</keyword>
<comment type="caution">
    <text evidence="8">The sequence shown here is derived from an EMBL/GenBank/DDBJ whole genome shotgun (WGS) entry which is preliminary data.</text>
</comment>
<dbReference type="HAMAP" id="MF_01877">
    <property type="entry name" value="16SrRNA_methyltr_I"/>
    <property type="match status" value="1"/>
</dbReference>
<dbReference type="FunFam" id="3.30.950.10:FF:000002">
    <property type="entry name" value="Ribosomal RNA small subunit methyltransferase I"/>
    <property type="match status" value="1"/>
</dbReference>
<comment type="catalytic activity">
    <reaction evidence="6">
        <text>cytidine(1402) in 16S rRNA + S-adenosyl-L-methionine = 2'-O-methylcytidine(1402) in 16S rRNA + S-adenosyl-L-homocysteine + H(+)</text>
        <dbReference type="Rhea" id="RHEA:42924"/>
        <dbReference type="Rhea" id="RHEA-COMP:10285"/>
        <dbReference type="Rhea" id="RHEA-COMP:10286"/>
        <dbReference type="ChEBI" id="CHEBI:15378"/>
        <dbReference type="ChEBI" id="CHEBI:57856"/>
        <dbReference type="ChEBI" id="CHEBI:59789"/>
        <dbReference type="ChEBI" id="CHEBI:74495"/>
        <dbReference type="ChEBI" id="CHEBI:82748"/>
        <dbReference type="EC" id="2.1.1.198"/>
    </reaction>
</comment>
<dbReference type="Gene3D" id="3.30.950.10">
    <property type="entry name" value="Methyltransferase, Cobalt-precorrin-4 Transmethylase, Domain 2"/>
    <property type="match status" value="1"/>
</dbReference>
<comment type="function">
    <text evidence="6">Catalyzes the 2'-O-methylation of the ribose of cytidine 1402 (C1402) in 16S rRNA.</text>
</comment>
<dbReference type="Proteomes" id="UP000183605">
    <property type="component" value="Unassembled WGS sequence"/>
</dbReference>
<sequence>MAEIYIVSTPIGNRQDITLRALEIFTKLDYLLCEDTRKTKQLLDFYQIKPLPILVSFYEPVEEQKIPEVIVWLKAGKSVGLVTNAGTPLISDPGFKLVRECVKENIQVVPIPGASALLAALVVSGLPTDKFTFLGFLPKKVGKKEKLLKEAKYTVIAYESPYRIIKTLELLQKLMPEKQVVICRELTKKFEEVVRGRPEELLEKMRDRKIKGEIVLMF</sequence>
<dbReference type="InterPro" id="IPR000878">
    <property type="entry name" value="4pyrrol_Mease"/>
</dbReference>
<evidence type="ECO:0000256" key="5">
    <source>
        <dbReference type="ARBA" id="ARBA00022691"/>
    </source>
</evidence>
<dbReference type="EMBL" id="MNXQ01000016">
    <property type="protein sequence ID" value="OIP04027.1"/>
    <property type="molecule type" value="Genomic_DNA"/>
</dbReference>
<dbReference type="PIRSF" id="PIRSF005917">
    <property type="entry name" value="MTase_YraL"/>
    <property type="match status" value="1"/>
</dbReference>
<comment type="similarity">
    <text evidence="6">Belongs to the methyltransferase superfamily. RsmI family.</text>
</comment>
<organism evidence="8 9">
    <name type="scientific">Candidatus Beckwithbacteria bacterium CG2_30_44_31</name>
    <dbReference type="NCBI Taxonomy" id="1805035"/>
    <lineage>
        <taxon>Bacteria</taxon>
        <taxon>Candidatus Beckwithiibacteriota</taxon>
    </lineage>
</organism>
<comment type="subcellular location">
    <subcellularLocation>
        <location evidence="6">Cytoplasm</location>
    </subcellularLocation>
</comment>
<gene>
    <name evidence="6" type="primary">rsmI</name>
    <name evidence="8" type="ORF">AUK18_00800</name>
</gene>